<evidence type="ECO:0000313" key="2">
    <source>
        <dbReference type="EMBL" id="KAF3037529.1"/>
    </source>
</evidence>
<feature type="transmembrane region" description="Helical" evidence="1">
    <location>
        <begin position="91"/>
        <end position="114"/>
    </location>
</feature>
<dbReference type="PANTHER" id="PTHR28092">
    <property type="entry name" value="FACTOR-INDUCED GENE 1 PROTEIN"/>
    <property type="match status" value="1"/>
</dbReference>
<sequence length="222" mass="23726">MTNVYILGLSYTNSSSTSGLSPVGQNISTTFNNFKGASSLEVRTGFFGMCVRQKGVVWLCSADTNGLREQIGAENDPLDLVGTMAHFKDDVLFSGLLFMVVVITFAAFLMLATFPGWREERDERTGSNIDFKPFPSRPVSQAALACCFVAAILLLVSSIWQHVGAVGAAAMADAAFFGNVKTAIGSAAMLLSWIGFAVAAVTTISLFVMIISIIVLDRLTDD</sequence>
<evidence type="ECO:0000313" key="3">
    <source>
        <dbReference type="Proteomes" id="UP000758155"/>
    </source>
</evidence>
<feature type="transmembrane region" description="Helical" evidence="1">
    <location>
        <begin position="183"/>
        <end position="216"/>
    </location>
</feature>
<dbReference type="AlphaFoldDB" id="A0A9P4WNW6"/>
<dbReference type="EMBL" id="SWKV01000042">
    <property type="protein sequence ID" value="KAF3037529.1"/>
    <property type="molecule type" value="Genomic_DNA"/>
</dbReference>
<dbReference type="OrthoDB" id="3550957at2759"/>
<dbReference type="Proteomes" id="UP000758155">
    <property type="component" value="Unassembled WGS sequence"/>
</dbReference>
<reference evidence="2" key="1">
    <citation type="submission" date="2019-04" db="EMBL/GenBank/DDBJ databases">
        <title>Sequencing of skin fungus with MAO and IRED activity.</title>
        <authorList>
            <person name="Marsaioli A.J."/>
            <person name="Bonatto J.M.C."/>
            <person name="Reis Junior O."/>
        </authorList>
    </citation>
    <scope>NUCLEOTIDE SEQUENCE</scope>
    <source>
        <strain evidence="2">28M1</strain>
    </source>
</reference>
<name>A0A9P4WNW6_9PLEO</name>
<dbReference type="GO" id="GO:0000747">
    <property type="term" value="P:conjugation with cellular fusion"/>
    <property type="evidence" value="ECO:0007669"/>
    <property type="project" value="TreeGrafter"/>
</dbReference>
<keyword evidence="1" id="KW-1133">Transmembrane helix</keyword>
<proteinExistence type="predicted"/>
<keyword evidence="3" id="KW-1185">Reference proteome</keyword>
<accession>A0A9P4WNW6</accession>
<dbReference type="GO" id="GO:0043332">
    <property type="term" value="C:mating projection tip"/>
    <property type="evidence" value="ECO:0007669"/>
    <property type="project" value="TreeGrafter"/>
</dbReference>
<evidence type="ECO:0008006" key="4">
    <source>
        <dbReference type="Google" id="ProtNLM"/>
    </source>
</evidence>
<dbReference type="PANTHER" id="PTHR28092:SF1">
    <property type="entry name" value="FACTOR-INDUCED GENE 1 PROTEIN"/>
    <property type="match status" value="1"/>
</dbReference>
<evidence type="ECO:0000256" key="1">
    <source>
        <dbReference type="SAM" id="Phobius"/>
    </source>
</evidence>
<keyword evidence="1" id="KW-0812">Transmembrane</keyword>
<gene>
    <name evidence="2" type="ORF">E8E12_007971</name>
</gene>
<comment type="caution">
    <text evidence="2">The sequence shown here is derived from an EMBL/GenBank/DDBJ whole genome shotgun (WGS) entry which is preliminary data.</text>
</comment>
<dbReference type="GO" id="GO:0016020">
    <property type="term" value="C:membrane"/>
    <property type="evidence" value="ECO:0007669"/>
    <property type="project" value="InterPro"/>
</dbReference>
<dbReference type="Pfam" id="PF12351">
    <property type="entry name" value="Fig1"/>
    <property type="match status" value="1"/>
</dbReference>
<dbReference type="InterPro" id="IPR033481">
    <property type="entry name" value="Dni1/Fig1"/>
</dbReference>
<organism evidence="2 3">
    <name type="scientific">Didymella heteroderae</name>
    <dbReference type="NCBI Taxonomy" id="1769908"/>
    <lineage>
        <taxon>Eukaryota</taxon>
        <taxon>Fungi</taxon>
        <taxon>Dikarya</taxon>
        <taxon>Ascomycota</taxon>
        <taxon>Pezizomycotina</taxon>
        <taxon>Dothideomycetes</taxon>
        <taxon>Pleosporomycetidae</taxon>
        <taxon>Pleosporales</taxon>
        <taxon>Pleosporineae</taxon>
        <taxon>Didymellaceae</taxon>
        <taxon>Didymella</taxon>
    </lineage>
</organism>
<keyword evidence="1" id="KW-0472">Membrane</keyword>
<feature type="transmembrane region" description="Helical" evidence="1">
    <location>
        <begin position="142"/>
        <end position="163"/>
    </location>
</feature>
<protein>
    <recommendedName>
        <fullName evidence="4">Ca2+ regulator and membrane fusion protein Fig1-domain-containing protein</fullName>
    </recommendedName>
</protein>